<feature type="region of interest" description="Disordered" evidence="2">
    <location>
        <begin position="40"/>
        <end position="59"/>
    </location>
</feature>
<comment type="similarity">
    <text evidence="1">Belongs to the phD/YefM antitoxin family.</text>
</comment>
<dbReference type="STRING" id="85643.Tmz1t_1085"/>
<accession>C4ZJB2</accession>
<dbReference type="HOGENOM" id="CLU_173872_0_0_4"/>
<dbReference type="InterPro" id="IPR036165">
    <property type="entry name" value="YefM-like_sf"/>
</dbReference>
<keyword evidence="4" id="KW-1185">Reference proteome</keyword>
<name>C4ZJB2_THASP</name>
<reference evidence="3 4" key="2">
    <citation type="journal article" date="2012" name="Stand. Genomic Sci.">
        <title>Complete genome sequence of Thauera aminoaromatica strain MZ1T.</title>
        <authorList>
            <person name="Jiang K."/>
            <person name="Sanseverino J."/>
            <person name="Chauhan A."/>
            <person name="Lucas S."/>
            <person name="Copeland A."/>
            <person name="Lapidus A."/>
            <person name="Del Rio T.G."/>
            <person name="Dalin E."/>
            <person name="Tice H."/>
            <person name="Bruce D."/>
            <person name="Goodwin L."/>
            <person name="Pitluck S."/>
            <person name="Sims D."/>
            <person name="Brettin T."/>
            <person name="Detter J.C."/>
            <person name="Han C."/>
            <person name="Chang Y.J."/>
            <person name="Larimer F."/>
            <person name="Land M."/>
            <person name="Hauser L."/>
            <person name="Kyrpides N.C."/>
            <person name="Mikhailova N."/>
            <person name="Moser S."/>
            <person name="Jegier P."/>
            <person name="Close D."/>
            <person name="Debruyn J.M."/>
            <person name="Wang Y."/>
            <person name="Layton A.C."/>
            <person name="Allen M.S."/>
            <person name="Sayler G.S."/>
        </authorList>
    </citation>
    <scope>NUCLEOTIDE SEQUENCE [LARGE SCALE GENOMIC DNA]</scope>
    <source>
        <strain evidence="3 4">MZ1T</strain>
    </source>
</reference>
<dbReference type="SUPFAM" id="SSF143120">
    <property type="entry name" value="YefM-like"/>
    <property type="match status" value="1"/>
</dbReference>
<reference evidence="4" key="1">
    <citation type="submission" date="2009-05" db="EMBL/GenBank/DDBJ databases">
        <title>Complete sequence of chromosome of Thauera sp. MZ1T.</title>
        <authorList>
            <consortium name="US DOE Joint Genome Institute"/>
            <person name="Lucas S."/>
            <person name="Copeland A."/>
            <person name="Lapidus A."/>
            <person name="Glavina del Rio T."/>
            <person name="Dalin E."/>
            <person name="Tice H."/>
            <person name="Bruce D."/>
            <person name="Goodwin L."/>
            <person name="Pitluck S."/>
            <person name="Sims D."/>
            <person name="Brettin T."/>
            <person name="Detter J.C."/>
            <person name="Han C."/>
            <person name="Larimer F."/>
            <person name="Land M."/>
            <person name="Hauser L."/>
            <person name="Kyrpides N."/>
            <person name="Mikhailova N."/>
            <person name="Sayler G.S."/>
        </authorList>
    </citation>
    <scope>NUCLEOTIDE SEQUENCE [LARGE SCALE GENOMIC DNA]</scope>
    <source>
        <strain evidence="4">MZ1T</strain>
    </source>
</reference>
<evidence type="ECO:0000313" key="3">
    <source>
        <dbReference type="EMBL" id="ACK53845.1"/>
    </source>
</evidence>
<evidence type="ECO:0000256" key="2">
    <source>
        <dbReference type="SAM" id="MobiDB-lite"/>
    </source>
</evidence>
<dbReference type="EMBL" id="CP001281">
    <property type="protein sequence ID" value="ACK53845.1"/>
    <property type="molecule type" value="Genomic_DNA"/>
</dbReference>
<dbReference type="NCBIfam" id="TIGR01552">
    <property type="entry name" value="phd_fam"/>
    <property type="match status" value="1"/>
</dbReference>
<dbReference type="Proteomes" id="UP000002186">
    <property type="component" value="Chromosome"/>
</dbReference>
<evidence type="ECO:0000256" key="1">
    <source>
        <dbReference type="ARBA" id="ARBA00009981"/>
    </source>
</evidence>
<dbReference type="KEGG" id="tmz:Tmz1t_1085"/>
<sequence length="87" mass="9686">MEATIRDLRLHTTEVLADADRGERVTITRRGQVRAVLMRCEDPGGGARPSRNPACGSWRDRHEAVDEQVRGMRQPRALPSCASTPMC</sequence>
<proteinExistence type="inferred from homology"/>
<dbReference type="OrthoDB" id="9181600at2"/>
<evidence type="ECO:0000313" key="4">
    <source>
        <dbReference type="Proteomes" id="UP000002186"/>
    </source>
</evidence>
<gene>
    <name evidence="3" type="ordered locus">Tmz1t_1085</name>
</gene>
<dbReference type="RefSeq" id="WP_012584839.1">
    <property type="nucleotide sequence ID" value="NC_011662.2"/>
</dbReference>
<organism evidence="3 4">
    <name type="scientific">Thauera aminoaromatica</name>
    <dbReference type="NCBI Taxonomy" id="164330"/>
    <lineage>
        <taxon>Bacteria</taxon>
        <taxon>Pseudomonadati</taxon>
        <taxon>Pseudomonadota</taxon>
        <taxon>Betaproteobacteria</taxon>
        <taxon>Rhodocyclales</taxon>
        <taxon>Zoogloeaceae</taxon>
        <taxon>Thauera</taxon>
    </lineage>
</organism>
<dbReference type="Gene3D" id="3.40.1620.10">
    <property type="entry name" value="YefM-like domain"/>
    <property type="match status" value="1"/>
</dbReference>
<protein>
    <submittedName>
        <fullName evidence="3">Prevent-host-death family protein</fullName>
    </submittedName>
</protein>
<dbReference type="AlphaFoldDB" id="C4ZJB2"/>